<proteinExistence type="predicted"/>
<name>A0ABQ6NRB8_9BACL</name>
<evidence type="ECO:0000313" key="1">
    <source>
        <dbReference type="EMBL" id="GMK47652.1"/>
    </source>
</evidence>
<dbReference type="InterPro" id="IPR010064">
    <property type="entry name" value="HK97-gp10_tail"/>
</dbReference>
<evidence type="ECO:0000313" key="2">
    <source>
        <dbReference type="Proteomes" id="UP001285921"/>
    </source>
</evidence>
<organism evidence="1 2">
    <name type="scientific">Paenibacillus glycanilyticus</name>
    <dbReference type="NCBI Taxonomy" id="126569"/>
    <lineage>
        <taxon>Bacteria</taxon>
        <taxon>Bacillati</taxon>
        <taxon>Bacillota</taxon>
        <taxon>Bacilli</taxon>
        <taxon>Bacillales</taxon>
        <taxon>Paenibacillaceae</taxon>
        <taxon>Paenibacillus</taxon>
    </lineage>
</organism>
<evidence type="ECO:0008006" key="3">
    <source>
        <dbReference type="Google" id="ProtNLM"/>
    </source>
</evidence>
<comment type="caution">
    <text evidence="1">The sequence shown here is derived from an EMBL/GenBank/DDBJ whole genome shotgun (WGS) entry which is preliminary data.</text>
</comment>
<dbReference type="Pfam" id="PF04883">
    <property type="entry name" value="HK97-gp10_like"/>
    <property type="match status" value="1"/>
</dbReference>
<gene>
    <name evidence="1" type="ORF">PghCCS26_47820</name>
</gene>
<dbReference type="Proteomes" id="UP001285921">
    <property type="component" value="Unassembled WGS sequence"/>
</dbReference>
<accession>A0ABQ6NRB8</accession>
<dbReference type="RefSeq" id="WP_317981572.1">
    <property type="nucleotide sequence ID" value="NZ_BTCL01000021.1"/>
</dbReference>
<protein>
    <recommendedName>
        <fullName evidence="3">HK97 gp10 family phage protein</fullName>
    </recommendedName>
</protein>
<dbReference type="EMBL" id="BTCL01000021">
    <property type="protein sequence ID" value="GMK47652.1"/>
    <property type="molecule type" value="Genomic_DNA"/>
</dbReference>
<sequence length="116" mass="13197">MPSVSIKVKGLDTVMRAAKEIPQKLLKELDDETERAALRVVNDARVNAPVLDGFLRNSIKVSGKKKLQRVVSSDRPYAARQEYEHPTKRGFFRKAIYKERVTFRAAIEDVLKKVGD</sequence>
<keyword evidence="2" id="KW-1185">Reference proteome</keyword>
<reference evidence="1 2" key="1">
    <citation type="submission" date="2023-05" db="EMBL/GenBank/DDBJ databases">
        <title>Draft genome of Paenibacillus sp. CCS26.</title>
        <authorList>
            <person name="Akita H."/>
            <person name="Shinto Y."/>
            <person name="Kimura Z."/>
        </authorList>
    </citation>
    <scope>NUCLEOTIDE SEQUENCE [LARGE SCALE GENOMIC DNA]</scope>
    <source>
        <strain evidence="1 2">CCS26</strain>
    </source>
</reference>